<feature type="signal peptide" evidence="1">
    <location>
        <begin position="1"/>
        <end position="39"/>
    </location>
</feature>
<sequence>MNQTEPFYLDGMKLRKLSLALAGAAMLCLPALTPGTAWADPLPSGCVNKLYTASASSQAWCTSGVGYVAAGVQCRTSGGSTKWFWGNWATVPGRTSYAYCEVPYIYAIASRYSVTQ</sequence>
<evidence type="ECO:0000313" key="2">
    <source>
        <dbReference type="EMBL" id="GGQ22729.1"/>
    </source>
</evidence>
<organism evidence="2 3">
    <name type="scientific">Streptosporangium pseudovulgare</name>
    <dbReference type="NCBI Taxonomy" id="35765"/>
    <lineage>
        <taxon>Bacteria</taxon>
        <taxon>Bacillati</taxon>
        <taxon>Actinomycetota</taxon>
        <taxon>Actinomycetes</taxon>
        <taxon>Streptosporangiales</taxon>
        <taxon>Streptosporangiaceae</taxon>
        <taxon>Streptosporangium</taxon>
    </lineage>
</organism>
<gene>
    <name evidence="2" type="ORF">GCM10010140_61360</name>
</gene>
<name>A0ABQ2REC2_9ACTN</name>
<evidence type="ECO:0000313" key="3">
    <source>
        <dbReference type="Proteomes" id="UP000611554"/>
    </source>
</evidence>
<dbReference type="Proteomes" id="UP000611554">
    <property type="component" value="Unassembled WGS sequence"/>
</dbReference>
<dbReference type="EMBL" id="BMQJ01000018">
    <property type="protein sequence ID" value="GGQ22729.1"/>
    <property type="molecule type" value="Genomic_DNA"/>
</dbReference>
<evidence type="ECO:0000256" key="1">
    <source>
        <dbReference type="SAM" id="SignalP"/>
    </source>
</evidence>
<comment type="caution">
    <text evidence="2">The sequence shown here is derived from an EMBL/GenBank/DDBJ whole genome shotgun (WGS) entry which is preliminary data.</text>
</comment>
<proteinExistence type="predicted"/>
<accession>A0ABQ2REC2</accession>
<reference evidence="3" key="1">
    <citation type="journal article" date="2019" name="Int. J. Syst. Evol. Microbiol.">
        <title>The Global Catalogue of Microorganisms (GCM) 10K type strain sequencing project: providing services to taxonomists for standard genome sequencing and annotation.</title>
        <authorList>
            <consortium name="The Broad Institute Genomics Platform"/>
            <consortium name="The Broad Institute Genome Sequencing Center for Infectious Disease"/>
            <person name="Wu L."/>
            <person name="Ma J."/>
        </authorList>
    </citation>
    <scope>NUCLEOTIDE SEQUENCE [LARGE SCALE GENOMIC DNA]</scope>
    <source>
        <strain evidence="3">JCM 3115</strain>
    </source>
</reference>
<keyword evidence="1" id="KW-0732">Signal</keyword>
<keyword evidence="3" id="KW-1185">Reference proteome</keyword>
<protein>
    <submittedName>
        <fullName evidence="2">Uncharacterized protein</fullName>
    </submittedName>
</protein>
<feature type="chain" id="PRO_5047167963" evidence="1">
    <location>
        <begin position="40"/>
        <end position="116"/>
    </location>
</feature>